<accession>A0A930KZU5</accession>
<dbReference type="Proteomes" id="UP000713964">
    <property type="component" value="Unassembled WGS sequence"/>
</dbReference>
<proteinExistence type="predicted"/>
<comment type="caution">
    <text evidence="2">The sequence shown here is derived from an EMBL/GenBank/DDBJ whole genome shotgun (WGS) entry which is preliminary data.</text>
</comment>
<evidence type="ECO:0000313" key="2">
    <source>
        <dbReference type="EMBL" id="MBF1658855.1"/>
    </source>
</evidence>
<dbReference type="AlphaFoldDB" id="A0A930KZU5"/>
<gene>
    <name evidence="2" type="ORF">HXO58_03340</name>
</gene>
<evidence type="ECO:0000313" key="3">
    <source>
        <dbReference type="Proteomes" id="UP000713964"/>
    </source>
</evidence>
<reference evidence="2" key="1">
    <citation type="submission" date="2020-04" db="EMBL/GenBank/DDBJ databases">
        <title>Deep metagenomics examines the oral microbiome during advanced dental caries in children, revealing novel taxa and co-occurrences with host molecules.</title>
        <authorList>
            <person name="Baker J.L."/>
            <person name="Morton J.T."/>
            <person name="Dinis M."/>
            <person name="Alvarez R."/>
            <person name="Tran N.C."/>
            <person name="Knight R."/>
            <person name="Edlund A."/>
        </authorList>
    </citation>
    <scope>NUCLEOTIDE SEQUENCE</scope>
    <source>
        <strain evidence="2">JCVI_29_bin.11</strain>
    </source>
</reference>
<feature type="transmembrane region" description="Helical" evidence="1">
    <location>
        <begin position="167"/>
        <end position="186"/>
    </location>
</feature>
<sequence length="376" mass="43475">MSILFSGYMLNTLLGDFINIAINSIPSFVPVLAATVTLVGVLVVARMSGSREDEKIRISKQSNPPNLALYKVWLEISEKYIDLAGHKSVYGLTLLPEEYRNIEAARKGALASLKWEREIENLCSDSVVKPYISNIRQGLAEKILSYKYSAVYLLQGDYFRPPRFKKIWYAVLGILGIVDIPYIIFFLDMNPFFKFLNVILIVFCFYALYLVRFKFLAYYEVHKSDYWFRLIVVRHYKKRLWVDYFAELDLRKERLRSAALLGLPDGYAGLSVYCPWEGKPIFFKILSRFWTVVHPGYYAKRVIPGEENQAWGAYKNGDLNGYIPHFYGIPDDCFLFNLEQASFSKSPSVKSISEMFSRPALRHVPRALRKSGRAFK</sequence>
<dbReference type="EMBL" id="JABZXL010000006">
    <property type="protein sequence ID" value="MBF1658855.1"/>
    <property type="molecule type" value="Genomic_DNA"/>
</dbReference>
<evidence type="ECO:0000256" key="1">
    <source>
        <dbReference type="SAM" id="Phobius"/>
    </source>
</evidence>
<keyword evidence="1" id="KW-1133">Transmembrane helix</keyword>
<feature type="transmembrane region" description="Helical" evidence="1">
    <location>
        <begin position="192"/>
        <end position="211"/>
    </location>
</feature>
<protein>
    <submittedName>
        <fullName evidence="2">Uncharacterized protein</fullName>
    </submittedName>
</protein>
<name>A0A930KZU5_9MICC</name>
<organism evidence="2 3">
    <name type="scientific">Rothia mucilaginosa</name>
    <dbReference type="NCBI Taxonomy" id="43675"/>
    <lineage>
        <taxon>Bacteria</taxon>
        <taxon>Bacillati</taxon>
        <taxon>Actinomycetota</taxon>
        <taxon>Actinomycetes</taxon>
        <taxon>Micrococcales</taxon>
        <taxon>Micrococcaceae</taxon>
        <taxon>Rothia</taxon>
    </lineage>
</organism>
<keyword evidence="1" id="KW-0472">Membrane</keyword>
<keyword evidence="1" id="KW-0812">Transmembrane</keyword>
<feature type="transmembrane region" description="Helical" evidence="1">
    <location>
        <begin position="20"/>
        <end position="45"/>
    </location>
</feature>